<dbReference type="GeneID" id="115584786"/>
<dbReference type="InterPro" id="IPR036739">
    <property type="entry name" value="SLC41_membr_dom_sf"/>
</dbReference>
<feature type="transmembrane region" description="Helical" evidence="9">
    <location>
        <begin position="75"/>
        <end position="96"/>
    </location>
</feature>
<evidence type="ECO:0000256" key="7">
    <source>
        <dbReference type="ARBA" id="ARBA00023065"/>
    </source>
</evidence>
<dbReference type="GeneTree" id="ENSGT00950000183042"/>
<feature type="transmembrane region" description="Helical" evidence="9">
    <location>
        <begin position="297"/>
        <end position="316"/>
    </location>
</feature>
<evidence type="ECO:0000256" key="6">
    <source>
        <dbReference type="ARBA" id="ARBA00022989"/>
    </source>
</evidence>
<sequence length="483" mass="52097">MPGEDKPQQHTRQRKKNKKSRSKGKSPGGSPTGRLGGTIDSQDDLLLQPVPQPPPKKVAEERPKVSVAKVEEESSIAICLQVLFPYLLAGMGMVMAGMVLDNVQHWEVFKVITEVFILVPALVGLKGNLEMTLAARLSTAANTGQMDDPDKQWTMVCSNLALIQVQATVVGFLAAVAAVCLGAISRGGIELDQAAVLCASSITTAFVAALSLGLVMIGVIIGSRKVGINPDNVATPIAASLGDLITLSLLAGVSSTLYEHIDIWYLSPLVCLVFLALIPVWVVVARQSPQIREVLRSGWQPVIVAMSISSFGGLILDRTVSDPNFEGMAVFTPVINGVGGNLVAIQASRISTYLHFWTIPGVLPYKMRQHWPNPCVTFFSAGVNSKSARVLLMLVVPGHLVFLYAISLLQGDEAPISVAFSVCYLCAALLQVLVFQQHGEMKDLFQYRTKSTPHSCHGHLSDLLTMMSSQLLCVCKNLRLIMF</sequence>
<dbReference type="GO" id="GO:0005886">
    <property type="term" value="C:plasma membrane"/>
    <property type="evidence" value="ECO:0007669"/>
    <property type="project" value="TreeGrafter"/>
</dbReference>
<accession>A0A671TNX8</accession>
<keyword evidence="5 9" id="KW-0460">Magnesium</keyword>
<comment type="caution">
    <text evidence="9">Lacks conserved residue(s) required for the propagation of feature annotation.</text>
</comment>
<evidence type="ECO:0000256" key="8">
    <source>
        <dbReference type="ARBA" id="ARBA00023136"/>
    </source>
</evidence>
<dbReference type="GO" id="GO:0030001">
    <property type="term" value="P:metal ion transport"/>
    <property type="evidence" value="ECO:0007669"/>
    <property type="project" value="UniProtKB-UniRule"/>
</dbReference>
<dbReference type="InterPro" id="IPR006667">
    <property type="entry name" value="SLC41_membr_dom"/>
</dbReference>
<reference evidence="12" key="3">
    <citation type="submission" date="2025-09" db="UniProtKB">
        <authorList>
            <consortium name="Ensembl"/>
        </authorList>
    </citation>
    <scope>IDENTIFICATION</scope>
</reference>
<evidence type="ECO:0000256" key="3">
    <source>
        <dbReference type="ARBA" id="ARBA00022448"/>
    </source>
</evidence>
<evidence type="ECO:0000256" key="2">
    <source>
        <dbReference type="ARBA" id="ARBA00009749"/>
    </source>
</evidence>
<dbReference type="AlphaFoldDB" id="A0A671TNX8"/>
<dbReference type="RefSeq" id="XP_030278375.1">
    <property type="nucleotide sequence ID" value="XM_030422515.1"/>
</dbReference>
<proteinExistence type="inferred from homology"/>
<feature type="transmembrane region" description="Helical" evidence="9">
    <location>
        <begin position="196"/>
        <end position="221"/>
    </location>
</feature>
<dbReference type="SUPFAM" id="SSF161093">
    <property type="entry name" value="MgtE membrane domain-like"/>
    <property type="match status" value="2"/>
</dbReference>
<gene>
    <name evidence="12" type="primary">LOC115584786</name>
</gene>
<keyword evidence="7 9" id="KW-0406">Ion transport</keyword>
<evidence type="ECO:0000256" key="9">
    <source>
        <dbReference type="RuleBase" id="RU369007"/>
    </source>
</evidence>
<comment type="function">
    <text evidence="9">Acts as a magnesium transporter.</text>
</comment>
<dbReference type="Gene3D" id="1.10.357.20">
    <property type="entry name" value="SLC41 divalent cation transporters, integral membrane domain"/>
    <property type="match status" value="2"/>
</dbReference>
<feature type="compositionally biased region" description="Gly residues" evidence="10">
    <location>
        <begin position="26"/>
        <end position="36"/>
    </location>
</feature>
<feature type="transmembrane region" description="Helical" evidence="9">
    <location>
        <begin position="161"/>
        <end position="184"/>
    </location>
</feature>
<evidence type="ECO:0000256" key="10">
    <source>
        <dbReference type="SAM" id="MobiDB-lite"/>
    </source>
</evidence>
<evidence type="ECO:0000256" key="4">
    <source>
        <dbReference type="ARBA" id="ARBA00022692"/>
    </source>
</evidence>
<evidence type="ECO:0000259" key="11">
    <source>
        <dbReference type="Pfam" id="PF01769"/>
    </source>
</evidence>
<feature type="transmembrane region" description="Helical" evidence="9">
    <location>
        <begin position="390"/>
        <end position="410"/>
    </location>
</feature>
<comment type="similarity">
    <text evidence="2 9">Belongs to the SLC41A transporter family.</text>
</comment>
<evidence type="ECO:0000256" key="1">
    <source>
        <dbReference type="ARBA" id="ARBA00004141"/>
    </source>
</evidence>
<evidence type="ECO:0000313" key="13">
    <source>
        <dbReference type="Proteomes" id="UP000472265"/>
    </source>
</evidence>
<name>A0A671TNX8_SPAAU</name>
<feature type="transmembrane region" description="Helical" evidence="9">
    <location>
        <begin position="263"/>
        <end position="285"/>
    </location>
</feature>
<feature type="domain" description="SLC41A/MgtE integral membrane" evidence="11">
    <location>
        <begin position="332"/>
        <end position="434"/>
    </location>
</feature>
<comment type="subcellular location">
    <subcellularLocation>
        <location evidence="1 9">Membrane</location>
        <topology evidence="1 9">Multi-pass membrane protein</topology>
    </subcellularLocation>
</comment>
<dbReference type="GO" id="GO:0022890">
    <property type="term" value="F:inorganic cation transmembrane transporter activity"/>
    <property type="evidence" value="ECO:0007669"/>
    <property type="project" value="UniProtKB-UniRule"/>
</dbReference>
<evidence type="ECO:0000256" key="5">
    <source>
        <dbReference type="ARBA" id="ARBA00022842"/>
    </source>
</evidence>
<keyword evidence="8 9" id="KW-0472">Membrane</keyword>
<protein>
    <recommendedName>
        <fullName evidence="9">Solute carrier family 41 member</fullName>
    </recommendedName>
</protein>
<feature type="domain" description="SLC41A/MgtE integral membrane" evidence="11">
    <location>
        <begin position="119"/>
        <end position="253"/>
    </location>
</feature>
<keyword evidence="13" id="KW-1185">Reference proteome</keyword>
<dbReference type="PANTHER" id="PTHR16228:SF22">
    <property type="entry name" value="SOLUTE CARRIER FAMILY 41 MEMBER 3"/>
    <property type="match status" value="1"/>
</dbReference>
<dbReference type="Ensembl" id="ENSSAUT00010003941.1">
    <property type="protein sequence ID" value="ENSSAUP00010003649.1"/>
    <property type="gene ID" value="ENSSAUG00010001211.1"/>
</dbReference>
<keyword evidence="6 9" id="KW-1133">Transmembrane helix</keyword>
<dbReference type="PANTHER" id="PTHR16228">
    <property type="entry name" value="DIVALENT CATION TRANSPORTER SOLUTE CARRIER FAMILY 41"/>
    <property type="match status" value="1"/>
</dbReference>
<dbReference type="InterPro" id="IPR045349">
    <property type="entry name" value="SLC41A1-3"/>
</dbReference>
<organism evidence="12 13">
    <name type="scientific">Sparus aurata</name>
    <name type="common">Gilthead sea bream</name>
    <dbReference type="NCBI Taxonomy" id="8175"/>
    <lineage>
        <taxon>Eukaryota</taxon>
        <taxon>Metazoa</taxon>
        <taxon>Chordata</taxon>
        <taxon>Craniata</taxon>
        <taxon>Vertebrata</taxon>
        <taxon>Euteleostomi</taxon>
        <taxon>Actinopterygii</taxon>
        <taxon>Neopterygii</taxon>
        <taxon>Teleostei</taxon>
        <taxon>Neoteleostei</taxon>
        <taxon>Acanthomorphata</taxon>
        <taxon>Eupercaria</taxon>
        <taxon>Spariformes</taxon>
        <taxon>Sparidae</taxon>
        <taxon>Sparus</taxon>
    </lineage>
</organism>
<feature type="compositionally biased region" description="Basic residues" evidence="10">
    <location>
        <begin position="9"/>
        <end position="24"/>
    </location>
</feature>
<dbReference type="Pfam" id="PF01769">
    <property type="entry name" value="MgtE"/>
    <property type="match status" value="2"/>
</dbReference>
<evidence type="ECO:0000313" key="12">
    <source>
        <dbReference type="Ensembl" id="ENSSAUP00010003649.1"/>
    </source>
</evidence>
<dbReference type="FunFam" id="1.10.357.20:FF:000001">
    <property type="entry name" value="Solute carrier family 41 member 2"/>
    <property type="match status" value="1"/>
</dbReference>
<reference evidence="12" key="2">
    <citation type="submission" date="2025-08" db="UniProtKB">
        <authorList>
            <consortium name="Ensembl"/>
        </authorList>
    </citation>
    <scope>IDENTIFICATION</scope>
</reference>
<feature type="region of interest" description="Disordered" evidence="10">
    <location>
        <begin position="1"/>
        <end position="63"/>
    </location>
</feature>
<keyword evidence="4 9" id="KW-0812">Transmembrane</keyword>
<dbReference type="Proteomes" id="UP000472265">
    <property type="component" value="Chromosome 7"/>
</dbReference>
<reference evidence="12" key="1">
    <citation type="submission" date="2021-04" db="EMBL/GenBank/DDBJ databases">
        <authorList>
            <consortium name="Wellcome Sanger Institute Data Sharing"/>
        </authorList>
    </citation>
    <scope>NUCLEOTIDE SEQUENCE [LARGE SCALE GENOMIC DNA]</scope>
</reference>
<dbReference type="GO" id="GO:0008324">
    <property type="term" value="F:monoatomic cation transmembrane transporter activity"/>
    <property type="evidence" value="ECO:0007669"/>
    <property type="project" value="UniProtKB-UniRule"/>
</dbReference>
<keyword evidence="3 9" id="KW-0813">Transport</keyword>
<feature type="transmembrane region" description="Helical" evidence="9">
    <location>
        <begin position="416"/>
        <end position="435"/>
    </location>
</feature>